<protein>
    <submittedName>
        <fullName evidence="8">Uncharacterized protein</fullName>
    </submittedName>
</protein>
<dbReference type="eggNOG" id="KOG2538">
    <property type="taxonomic scope" value="Eukaryota"/>
</dbReference>
<dbReference type="RefSeq" id="XP_016761758.1">
    <property type="nucleotide sequence ID" value="XM_016908048.1"/>
</dbReference>
<evidence type="ECO:0000259" key="6">
    <source>
        <dbReference type="Pfam" id="PF07034"/>
    </source>
</evidence>
<keyword evidence="5" id="KW-0539">Nucleus</keyword>
<evidence type="ECO:0000313" key="9">
    <source>
        <dbReference type="Proteomes" id="UP000016931"/>
    </source>
</evidence>
<sequence>MEYEKCYVYQPDDDRPAKRKRTELQGLQTTWALRKKAYHEAWSAQQRRIEETLNTINATTVGEVVTFLDQSVAVDCTGRIPTGLILAGPNSALRNSIASQVSSRSDSTTRRIFISLSSGSGSNLKAFLKSINQKATSRTIAVDDEDELEEVLTSRKGPKLLNYDLQILYDYVQERSLEQVVIAFEDTEAFDSDLLSELLELLGCWHDRIPFAFLLNVATSVEFLQHRLSSRAIKCVDGRLFDAAVSTDEVEQVFSVLTSADSELWLGPNLASMALERQSDYIQGIDSLTQAVKYAYMTHFYANATSLFLCPDLDFQDVPGDHFEAVRNLPSFRVYARQLLEEGETVHLRGLLDSDQELFDFVRQSVEHGRQLLSATVAAAESIRQIQACLPNTPVSSQASLYMQAMSGQLAKSTMIRYLLLTMRKSPSDVTLKVLDRFRSVSLDEETAEQLTAIESDLIALTAEHKESGRPLRSEDDVKNSTLRTTIVAQKVELSKHKSNLSKQDAAYTSHVRRLSDLLDAFFADRLVGSKEVVLNEIFVYDLKSPHREVFTPRPRHAVERALAAPHDYLDCQCCDPGDDEDAATLAGTQPATAILYQLYLESGSLINAHDLWKAFQTVIAKDDDDDNDGESNTMALFQRALAELRYLGLVKGTRKRVDHIAKVSWRGL</sequence>
<keyword evidence="9" id="KW-1185">Reference proteome</keyword>
<comment type="subcellular location">
    <subcellularLocation>
        <location evidence="1">Nucleus</location>
    </subcellularLocation>
</comment>
<evidence type="ECO:0000313" key="8">
    <source>
        <dbReference type="EMBL" id="EMF13637.1"/>
    </source>
</evidence>
<dbReference type="HOGENOM" id="CLU_015257_1_0_1"/>
<dbReference type="CDD" id="cd20704">
    <property type="entry name" value="Orc3"/>
    <property type="match status" value="1"/>
</dbReference>
<comment type="similarity">
    <text evidence="2">Belongs to the ORC3 family.</text>
</comment>
<dbReference type="GO" id="GO:0006270">
    <property type="term" value="P:DNA replication initiation"/>
    <property type="evidence" value="ECO:0007669"/>
    <property type="project" value="TreeGrafter"/>
</dbReference>
<dbReference type="EMBL" id="KB456263">
    <property type="protein sequence ID" value="EMF13637.1"/>
    <property type="molecule type" value="Genomic_DNA"/>
</dbReference>
<accession>M3B1G3</accession>
<dbReference type="GeneID" id="27905185"/>
<evidence type="ECO:0000256" key="2">
    <source>
        <dbReference type="ARBA" id="ARBA00010977"/>
    </source>
</evidence>
<feature type="domain" description="Origin recognition complex subunit 3 N-terminal" evidence="6">
    <location>
        <begin position="6"/>
        <end position="308"/>
    </location>
</feature>
<organism evidence="8 9">
    <name type="scientific">Sphaerulina musiva (strain SO2202)</name>
    <name type="common">Poplar stem canker fungus</name>
    <name type="synonym">Septoria musiva</name>
    <dbReference type="NCBI Taxonomy" id="692275"/>
    <lineage>
        <taxon>Eukaryota</taxon>
        <taxon>Fungi</taxon>
        <taxon>Dikarya</taxon>
        <taxon>Ascomycota</taxon>
        <taxon>Pezizomycotina</taxon>
        <taxon>Dothideomycetes</taxon>
        <taxon>Dothideomycetidae</taxon>
        <taxon>Mycosphaerellales</taxon>
        <taxon>Mycosphaerellaceae</taxon>
        <taxon>Sphaerulina</taxon>
    </lineage>
</organism>
<evidence type="ECO:0000256" key="3">
    <source>
        <dbReference type="ARBA" id="ARBA00022705"/>
    </source>
</evidence>
<reference evidence="8 9" key="1">
    <citation type="journal article" date="2012" name="PLoS Pathog.">
        <title>Diverse lifestyles and strategies of plant pathogenesis encoded in the genomes of eighteen Dothideomycetes fungi.</title>
        <authorList>
            <person name="Ohm R.A."/>
            <person name="Feau N."/>
            <person name="Henrissat B."/>
            <person name="Schoch C.L."/>
            <person name="Horwitz B.A."/>
            <person name="Barry K.W."/>
            <person name="Condon B.J."/>
            <person name="Copeland A.C."/>
            <person name="Dhillon B."/>
            <person name="Glaser F."/>
            <person name="Hesse C.N."/>
            <person name="Kosti I."/>
            <person name="LaButti K."/>
            <person name="Lindquist E.A."/>
            <person name="Lucas S."/>
            <person name="Salamov A.A."/>
            <person name="Bradshaw R.E."/>
            <person name="Ciuffetti L."/>
            <person name="Hamelin R.C."/>
            <person name="Kema G.H.J."/>
            <person name="Lawrence C."/>
            <person name="Scott J.A."/>
            <person name="Spatafora J.W."/>
            <person name="Turgeon B.G."/>
            <person name="de Wit P.J.G.M."/>
            <person name="Zhong S."/>
            <person name="Goodwin S.B."/>
            <person name="Grigoriev I.V."/>
        </authorList>
    </citation>
    <scope>NUCLEOTIDE SEQUENCE [LARGE SCALE GENOMIC DNA]</scope>
    <source>
        <strain evidence="8 9">SO2202</strain>
    </source>
</reference>
<dbReference type="GO" id="GO:0005664">
    <property type="term" value="C:nuclear origin of replication recognition complex"/>
    <property type="evidence" value="ECO:0007669"/>
    <property type="project" value="InterPro"/>
</dbReference>
<evidence type="ECO:0000256" key="4">
    <source>
        <dbReference type="ARBA" id="ARBA00023125"/>
    </source>
</evidence>
<evidence type="ECO:0000259" key="7">
    <source>
        <dbReference type="Pfam" id="PF18137"/>
    </source>
</evidence>
<proteinExistence type="inferred from homology"/>
<dbReference type="Pfam" id="PF18137">
    <property type="entry name" value="WHD_ORC"/>
    <property type="match status" value="1"/>
</dbReference>
<evidence type="ECO:0000256" key="1">
    <source>
        <dbReference type="ARBA" id="ARBA00004123"/>
    </source>
</evidence>
<dbReference type="Pfam" id="PF07034">
    <property type="entry name" value="ORC3_N"/>
    <property type="match status" value="1"/>
</dbReference>
<dbReference type="GO" id="GO:0005656">
    <property type="term" value="C:nuclear pre-replicative complex"/>
    <property type="evidence" value="ECO:0007669"/>
    <property type="project" value="TreeGrafter"/>
</dbReference>
<dbReference type="PANTHER" id="PTHR12748">
    <property type="entry name" value="ORIGIN RECOGNITION COMPLEX SUBUNIT 3"/>
    <property type="match status" value="1"/>
</dbReference>
<dbReference type="STRING" id="692275.M3B1G3"/>
<dbReference type="AlphaFoldDB" id="M3B1G3"/>
<dbReference type="InterPro" id="IPR020795">
    <property type="entry name" value="ORC3"/>
</dbReference>
<dbReference type="InterPro" id="IPR045667">
    <property type="entry name" value="ORC3_N"/>
</dbReference>
<dbReference type="PANTHER" id="PTHR12748:SF0">
    <property type="entry name" value="ORIGIN RECOGNITION COMPLEX SUBUNIT 3"/>
    <property type="match status" value="1"/>
</dbReference>
<dbReference type="OMA" id="YCLMEHY"/>
<gene>
    <name evidence="8" type="ORF">SEPMUDRAFT_163303</name>
</gene>
<name>M3B1G3_SPHMS</name>
<dbReference type="OrthoDB" id="10265211at2759"/>
<keyword evidence="3" id="KW-0235">DNA replication</keyword>
<feature type="domain" description="Origin recognition complex subunit 3 winged helix C-terminal" evidence="7">
    <location>
        <begin position="556"/>
        <end position="666"/>
    </location>
</feature>
<keyword evidence="4" id="KW-0238">DNA-binding</keyword>
<dbReference type="InterPro" id="IPR040855">
    <property type="entry name" value="ORC_WH_C"/>
</dbReference>
<dbReference type="GO" id="GO:0003688">
    <property type="term" value="F:DNA replication origin binding"/>
    <property type="evidence" value="ECO:0007669"/>
    <property type="project" value="TreeGrafter"/>
</dbReference>
<dbReference type="GO" id="GO:0031261">
    <property type="term" value="C:DNA replication preinitiation complex"/>
    <property type="evidence" value="ECO:0007669"/>
    <property type="project" value="TreeGrafter"/>
</dbReference>
<dbReference type="Proteomes" id="UP000016931">
    <property type="component" value="Unassembled WGS sequence"/>
</dbReference>
<evidence type="ECO:0000256" key="5">
    <source>
        <dbReference type="ARBA" id="ARBA00023242"/>
    </source>
</evidence>